<accession>A0A4Z2FB08</accession>
<organism evidence="2 3">
    <name type="scientific">Liparis tanakae</name>
    <name type="common">Tanaka's snailfish</name>
    <dbReference type="NCBI Taxonomy" id="230148"/>
    <lineage>
        <taxon>Eukaryota</taxon>
        <taxon>Metazoa</taxon>
        <taxon>Chordata</taxon>
        <taxon>Craniata</taxon>
        <taxon>Vertebrata</taxon>
        <taxon>Euteleostomi</taxon>
        <taxon>Actinopterygii</taxon>
        <taxon>Neopterygii</taxon>
        <taxon>Teleostei</taxon>
        <taxon>Neoteleostei</taxon>
        <taxon>Acanthomorphata</taxon>
        <taxon>Eupercaria</taxon>
        <taxon>Perciformes</taxon>
        <taxon>Cottioidei</taxon>
        <taxon>Cottales</taxon>
        <taxon>Liparidae</taxon>
        <taxon>Liparis</taxon>
    </lineage>
</organism>
<protein>
    <submittedName>
        <fullName evidence="2">Uncharacterized protein</fullName>
    </submittedName>
</protein>
<dbReference type="EMBL" id="SRLO01001372">
    <property type="protein sequence ID" value="TNN38426.1"/>
    <property type="molecule type" value="Genomic_DNA"/>
</dbReference>
<gene>
    <name evidence="2" type="ORF">EYF80_051402</name>
</gene>
<sequence>MQLAALGHKLFIGQREPQRKSEMQREWHNTRREEAKGKRIGLSHGKGRAVLEEPGDGLLRPFEAFL</sequence>
<feature type="compositionally biased region" description="Basic residues" evidence="1">
    <location>
        <begin position="38"/>
        <end position="47"/>
    </location>
</feature>
<comment type="caution">
    <text evidence="2">The sequence shown here is derived from an EMBL/GenBank/DDBJ whole genome shotgun (WGS) entry which is preliminary data.</text>
</comment>
<dbReference type="Proteomes" id="UP000314294">
    <property type="component" value="Unassembled WGS sequence"/>
</dbReference>
<keyword evidence="3" id="KW-1185">Reference proteome</keyword>
<evidence type="ECO:0000313" key="2">
    <source>
        <dbReference type="EMBL" id="TNN38426.1"/>
    </source>
</evidence>
<feature type="region of interest" description="Disordered" evidence="1">
    <location>
        <begin position="12"/>
        <end position="48"/>
    </location>
</feature>
<reference evidence="2 3" key="1">
    <citation type="submission" date="2019-03" db="EMBL/GenBank/DDBJ databases">
        <title>First draft genome of Liparis tanakae, snailfish: a comprehensive survey of snailfish specific genes.</title>
        <authorList>
            <person name="Kim W."/>
            <person name="Song I."/>
            <person name="Jeong J.-H."/>
            <person name="Kim D."/>
            <person name="Kim S."/>
            <person name="Ryu S."/>
            <person name="Song J.Y."/>
            <person name="Lee S.K."/>
        </authorList>
    </citation>
    <scope>NUCLEOTIDE SEQUENCE [LARGE SCALE GENOMIC DNA]</scope>
    <source>
        <tissue evidence="2">Muscle</tissue>
    </source>
</reference>
<name>A0A4Z2FB08_9TELE</name>
<evidence type="ECO:0000313" key="3">
    <source>
        <dbReference type="Proteomes" id="UP000314294"/>
    </source>
</evidence>
<proteinExistence type="predicted"/>
<feature type="compositionally biased region" description="Basic and acidic residues" evidence="1">
    <location>
        <begin position="16"/>
        <end position="37"/>
    </location>
</feature>
<dbReference type="AlphaFoldDB" id="A0A4Z2FB08"/>
<evidence type="ECO:0000256" key="1">
    <source>
        <dbReference type="SAM" id="MobiDB-lite"/>
    </source>
</evidence>